<dbReference type="InterPro" id="IPR011992">
    <property type="entry name" value="EF-hand-dom_pair"/>
</dbReference>
<keyword evidence="3" id="KW-0106">Calcium</keyword>
<evidence type="ECO:0000313" key="7">
    <source>
        <dbReference type="Proteomes" id="UP000265515"/>
    </source>
</evidence>
<gene>
    <name evidence="6" type="ORF">CBR_g17086</name>
</gene>
<dbReference type="CDD" id="cd00051">
    <property type="entry name" value="EFh"/>
    <property type="match status" value="2"/>
</dbReference>
<feature type="compositionally biased region" description="Polar residues" evidence="4">
    <location>
        <begin position="27"/>
        <end position="36"/>
    </location>
</feature>
<dbReference type="EMBL" id="BFEA01000188">
    <property type="protein sequence ID" value="GBG73746.1"/>
    <property type="molecule type" value="Genomic_DNA"/>
</dbReference>
<dbReference type="OrthoDB" id="26525at2759"/>
<comment type="caution">
    <text evidence="6">The sequence shown here is derived from an EMBL/GenBank/DDBJ whole genome shotgun (WGS) entry which is preliminary data.</text>
</comment>
<feature type="domain" description="EF-hand" evidence="5">
    <location>
        <begin position="313"/>
        <end position="348"/>
    </location>
</feature>
<keyword evidence="2" id="KW-0677">Repeat</keyword>
<dbReference type="Gramene" id="GBG73746">
    <property type="protein sequence ID" value="GBG73746"/>
    <property type="gene ID" value="CBR_g17086"/>
</dbReference>
<dbReference type="SUPFAM" id="SSF47473">
    <property type="entry name" value="EF-hand"/>
    <property type="match status" value="1"/>
</dbReference>
<protein>
    <recommendedName>
        <fullName evidence="5">EF-hand domain-containing protein</fullName>
    </recommendedName>
</protein>
<feature type="domain" description="EF-hand" evidence="5">
    <location>
        <begin position="274"/>
        <end position="309"/>
    </location>
</feature>
<accession>A0A388KUL5</accession>
<dbReference type="AlphaFoldDB" id="A0A388KUL5"/>
<dbReference type="Gene3D" id="1.10.238.10">
    <property type="entry name" value="EF-hand"/>
    <property type="match status" value="2"/>
</dbReference>
<dbReference type="InterPro" id="IPR039647">
    <property type="entry name" value="EF_hand_pair_protein_CML-like"/>
</dbReference>
<reference evidence="6 7" key="1">
    <citation type="journal article" date="2018" name="Cell">
        <title>The Chara Genome: Secondary Complexity and Implications for Plant Terrestrialization.</title>
        <authorList>
            <person name="Nishiyama T."/>
            <person name="Sakayama H."/>
            <person name="Vries J.D."/>
            <person name="Buschmann H."/>
            <person name="Saint-Marcoux D."/>
            <person name="Ullrich K.K."/>
            <person name="Haas F.B."/>
            <person name="Vanderstraeten L."/>
            <person name="Becker D."/>
            <person name="Lang D."/>
            <person name="Vosolsobe S."/>
            <person name="Rombauts S."/>
            <person name="Wilhelmsson P.K.I."/>
            <person name="Janitza P."/>
            <person name="Kern R."/>
            <person name="Heyl A."/>
            <person name="Rumpler F."/>
            <person name="Villalobos L.I.A.C."/>
            <person name="Clay J.M."/>
            <person name="Skokan R."/>
            <person name="Toyoda A."/>
            <person name="Suzuki Y."/>
            <person name="Kagoshima H."/>
            <person name="Schijlen E."/>
            <person name="Tajeshwar N."/>
            <person name="Catarino B."/>
            <person name="Hetherington A.J."/>
            <person name="Saltykova A."/>
            <person name="Bonnot C."/>
            <person name="Breuninger H."/>
            <person name="Symeonidi A."/>
            <person name="Radhakrishnan G.V."/>
            <person name="Van Nieuwerburgh F."/>
            <person name="Deforce D."/>
            <person name="Chang C."/>
            <person name="Karol K.G."/>
            <person name="Hedrich R."/>
            <person name="Ulvskov P."/>
            <person name="Glockner G."/>
            <person name="Delwiche C.F."/>
            <person name="Petrasek J."/>
            <person name="Van de Peer Y."/>
            <person name="Friml J."/>
            <person name="Beilby M."/>
            <person name="Dolan L."/>
            <person name="Kohara Y."/>
            <person name="Sugano S."/>
            <person name="Fujiyama A."/>
            <person name="Delaux P.-M."/>
            <person name="Quint M."/>
            <person name="TheiBen G."/>
            <person name="Hagemann M."/>
            <person name="Harholt J."/>
            <person name="Dunand C."/>
            <person name="Zachgo S."/>
            <person name="Langdale J."/>
            <person name="Maumus F."/>
            <person name="Straeten D.V.D."/>
            <person name="Gould S.B."/>
            <person name="Rensing S.A."/>
        </authorList>
    </citation>
    <scope>NUCLEOTIDE SEQUENCE [LARGE SCALE GENOMIC DNA]</scope>
    <source>
        <strain evidence="6 7">S276</strain>
    </source>
</reference>
<organism evidence="6 7">
    <name type="scientific">Chara braunii</name>
    <name type="common">Braun's stonewort</name>
    <dbReference type="NCBI Taxonomy" id="69332"/>
    <lineage>
        <taxon>Eukaryota</taxon>
        <taxon>Viridiplantae</taxon>
        <taxon>Streptophyta</taxon>
        <taxon>Charophyceae</taxon>
        <taxon>Charales</taxon>
        <taxon>Characeae</taxon>
        <taxon>Chara</taxon>
    </lineage>
</organism>
<sequence>MASSRKEEYISDARKTMEMADGKGNGVKSSSEFTNDQTRERGDTAALMPGSRPATVDARGGGRNREQQQTERQEERSGVSQPTEKPSSAVSSSVSKRGERRSSPVRSTSAVTSTRTRGQAAAAAAAAEAQSLSTGSAGSRGQGGDAVALVGRAHPCSSPTARRGVHGGGGDGDGDDASKIRGVVGLASSSSSSSSSVEKAEIIRRKELKAAFDRFDKNRDGKITTEELGDVLKALGDEATDEELTFMITEVDKNGDGVIDWEEFVLLNTVDAGQRERELKAAFDVFDRDNNGFITVKELYEALRSLDDDQSTITEQEVERMIARVDSNGDGCVDYNEFKKMMEIDINSSN</sequence>
<dbReference type="STRING" id="69332.A0A388KUL5"/>
<feature type="region of interest" description="Disordered" evidence="4">
    <location>
        <begin position="1"/>
        <end position="179"/>
    </location>
</feature>
<dbReference type="SMART" id="SM00054">
    <property type="entry name" value="EFh"/>
    <property type="match status" value="4"/>
</dbReference>
<dbReference type="PANTHER" id="PTHR10891">
    <property type="entry name" value="EF-HAND CALCIUM-BINDING DOMAIN CONTAINING PROTEIN"/>
    <property type="match status" value="1"/>
</dbReference>
<dbReference type="GO" id="GO:0005509">
    <property type="term" value="F:calcium ion binding"/>
    <property type="evidence" value="ECO:0007669"/>
    <property type="project" value="InterPro"/>
</dbReference>
<evidence type="ECO:0000256" key="1">
    <source>
        <dbReference type="ARBA" id="ARBA00022723"/>
    </source>
</evidence>
<feature type="domain" description="EF-hand" evidence="5">
    <location>
        <begin position="203"/>
        <end position="238"/>
    </location>
</feature>
<keyword evidence="7" id="KW-1185">Reference proteome</keyword>
<name>A0A388KUL5_CHABU</name>
<dbReference type="InterPro" id="IPR018247">
    <property type="entry name" value="EF_Hand_1_Ca_BS"/>
</dbReference>
<evidence type="ECO:0000259" key="5">
    <source>
        <dbReference type="PROSITE" id="PS50222"/>
    </source>
</evidence>
<dbReference type="PROSITE" id="PS00018">
    <property type="entry name" value="EF_HAND_1"/>
    <property type="match status" value="3"/>
</dbReference>
<dbReference type="FunFam" id="1.10.238.10:FF:000001">
    <property type="entry name" value="Calmodulin 1"/>
    <property type="match status" value="1"/>
</dbReference>
<evidence type="ECO:0000313" key="6">
    <source>
        <dbReference type="EMBL" id="GBG73746.1"/>
    </source>
</evidence>
<dbReference type="PROSITE" id="PS50222">
    <property type="entry name" value="EF_HAND_2"/>
    <property type="match status" value="4"/>
</dbReference>
<evidence type="ECO:0000256" key="3">
    <source>
        <dbReference type="ARBA" id="ARBA00022837"/>
    </source>
</evidence>
<proteinExistence type="predicted"/>
<feature type="domain" description="EF-hand" evidence="5">
    <location>
        <begin position="239"/>
        <end position="273"/>
    </location>
</feature>
<dbReference type="Pfam" id="PF13499">
    <property type="entry name" value="EF-hand_7"/>
    <property type="match status" value="2"/>
</dbReference>
<dbReference type="Proteomes" id="UP000265515">
    <property type="component" value="Unassembled WGS sequence"/>
</dbReference>
<feature type="compositionally biased region" description="Basic and acidic residues" evidence="4">
    <location>
        <begin position="63"/>
        <end position="77"/>
    </location>
</feature>
<evidence type="ECO:0000256" key="4">
    <source>
        <dbReference type="SAM" id="MobiDB-lite"/>
    </source>
</evidence>
<feature type="compositionally biased region" description="Basic and acidic residues" evidence="4">
    <location>
        <begin position="1"/>
        <end position="21"/>
    </location>
</feature>
<feature type="compositionally biased region" description="Low complexity" evidence="4">
    <location>
        <begin position="104"/>
        <end position="129"/>
    </location>
</feature>
<dbReference type="InterPro" id="IPR002048">
    <property type="entry name" value="EF_hand_dom"/>
</dbReference>
<evidence type="ECO:0000256" key="2">
    <source>
        <dbReference type="ARBA" id="ARBA00022737"/>
    </source>
</evidence>
<keyword evidence="1" id="KW-0479">Metal-binding</keyword>